<organism evidence="1 2">
    <name type="scientific">Arenimonas oryziterrae DSM 21050 = YC6267</name>
    <dbReference type="NCBI Taxonomy" id="1121015"/>
    <lineage>
        <taxon>Bacteria</taxon>
        <taxon>Pseudomonadati</taxon>
        <taxon>Pseudomonadota</taxon>
        <taxon>Gammaproteobacteria</taxon>
        <taxon>Lysobacterales</taxon>
        <taxon>Lysobacteraceae</taxon>
        <taxon>Arenimonas</taxon>
    </lineage>
</organism>
<evidence type="ECO:0000313" key="2">
    <source>
        <dbReference type="Proteomes" id="UP000029385"/>
    </source>
</evidence>
<dbReference type="EMBL" id="AVCI01000014">
    <property type="protein sequence ID" value="KFN42195.1"/>
    <property type="molecule type" value="Genomic_DNA"/>
</dbReference>
<accession>A0A091BCP7</accession>
<proteinExistence type="predicted"/>
<dbReference type="Proteomes" id="UP000029385">
    <property type="component" value="Unassembled WGS sequence"/>
</dbReference>
<dbReference type="eggNOG" id="ENOG5033EMZ">
    <property type="taxonomic scope" value="Bacteria"/>
</dbReference>
<dbReference type="PATRIC" id="fig|1121015.4.peg.2365"/>
<dbReference type="STRING" id="1121015.GCA_000420545_02173"/>
<name>A0A091BCP7_9GAMM</name>
<comment type="caution">
    <text evidence="1">The sequence shown here is derived from an EMBL/GenBank/DDBJ whole genome shotgun (WGS) entry which is preliminary data.</text>
</comment>
<sequence>MSSGVAHPSDPLREALRHYLARHPDAADSAEGIRRWWLPAAFQSVPDAKLQQALEHLVAAGEMQVHALPDGTELYARAMKENAAGETPAEPPKHRS</sequence>
<dbReference type="AlphaFoldDB" id="A0A091BCP7"/>
<reference evidence="1 2" key="1">
    <citation type="submission" date="2013-09" db="EMBL/GenBank/DDBJ databases">
        <title>Genome sequencing of Arenimonas oryziterrae.</title>
        <authorList>
            <person name="Chen F."/>
            <person name="Wang G."/>
        </authorList>
    </citation>
    <scope>NUCLEOTIDE SEQUENCE [LARGE SCALE GENOMIC DNA]</scope>
    <source>
        <strain evidence="1 2">YC6267</strain>
    </source>
</reference>
<evidence type="ECO:0000313" key="1">
    <source>
        <dbReference type="EMBL" id="KFN42195.1"/>
    </source>
</evidence>
<keyword evidence="2" id="KW-1185">Reference proteome</keyword>
<protein>
    <submittedName>
        <fullName evidence="1">Uncharacterized protein</fullName>
    </submittedName>
</protein>
<gene>
    <name evidence="1" type="ORF">N789_14505</name>
</gene>